<name>A0AAW0FH91_9APHY</name>
<evidence type="ECO:0000256" key="2">
    <source>
        <dbReference type="ARBA" id="ARBA00005866"/>
    </source>
</evidence>
<keyword evidence="4 5" id="KW-0413">Isomerase</keyword>
<dbReference type="SUPFAM" id="SSF74650">
    <property type="entry name" value="Galactose mutarotase-like"/>
    <property type="match status" value="1"/>
</dbReference>
<sequence>MSIEETEDKVILTHPREPTTKVSILKYGATVISWENKGKEQLWLSEAAKLDGSKPVRGGIPLVFPIFGKQKNEEHPTYKLPQHGFARNSTWEFLGQTSENPLTVQFGLGPENANKEIYNLWNEGKNNFTLILSIELGDDHLKTNIEVENNGDEAFDFNWLFHTYLKVPDVTDCLVTNLIDQKCYDQLLATEYIEKSPMVCFNEEFDRIYKKIDTDKIFQVVELGKVLINVQRENLPDSVVWNPWIEKSNGMADFEPKNGYLNMLCIEPGHVSDFVTLKNGEKWSGSQTISLGGCKTNNTSSVPILPSVVPPFYFLLRPSLFHHTTLTTVTD</sequence>
<dbReference type="EC" id="5.1.3.15" evidence="3 5"/>
<evidence type="ECO:0000256" key="6">
    <source>
        <dbReference type="PIRSR" id="PIRSR016020-1"/>
    </source>
</evidence>
<evidence type="ECO:0000313" key="8">
    <source>
        <dbReference type="EMBL" id="KAK7680141.1"/>
    </source>
</evidence>
<dbReference type="Gene3D" id="2.70.98.10">
    <property type="match status" value="1"/>
</dbReference>
<dbReference type="GO" id="GO:0030246">
    <property type="term" value="F:carbohydrate binding"/>
    <property type="evidence" value="ECO:0007669"/>
    <property type="project" value="UniProtKB-UniRule"/>
</dbReference>
<gene>
    <name evidence="8" type="ORF">QCA50_016867</name>
</gene>
<evidence type="ECO:0000256" key="1">
    <source>
        <dbReference type="ARBA" id="ARBA00001096"/>
    </source>
</evidence>
<dbReference type="InterPro" id="IPR008183">
    <property type="entry name" value="Aldose_1/G6P_1-epimerase"/>
</dbReference>
<feature type="binding site" evidence="7">
    <location>
        <position position="87"/>
    </location>
    <ligand>
        <name>substrate</name>
    </ligand>
</feature>
<dbReference type="PANTHER" id="PTHR11122">
    <property type="entry name" value="APOSPORY-ASSOCIATED PROTEIN C-RELATED"/>
    <property type="match status" value="1"/>
</dbReference>
<dbReference type="InterPro" id="IPR011013">
    <property type="entry name" value="Gal_mutarotase_sf_dom"/>
</dbReference>
<dbReference type="GO" id="GO:0047938">
    <property type="term" value="F:glucose-6-phosphate 1-epimerase activity"/>
    <property type="evidence" value="ECO:0007669"/>
    <property type="project" value="UniProtKB-UniRule"/>
</dbReference>
<accession>A0AAW0FH91</accession>
<dbReference type="PIRSF" id="PIRSF016020">
    <property type="entry name" value="PHexose_mutarotase"/>
    <property type="match status" value="1"/>
</dbReference>
<dbReference type="PANTHER" id="PTHR11122:SF13">
    <property type="entry name" value="GLUCOSE-6-PHOSPHATE 1-EPIMERASE"/>
    <property type="match status" value="1"/>
</dbReference>
<dbReference type="Pfam" id="PF01263">
    <property type="entry name" value="Aldose_epim"/>
    <property type="match status" value="1"/>
</dbReference>
<evidence type="ECO:0000256" key="5">
    <source>
        <dbReference type="PIRNR" id="PIRNR016020"/>
    </source>
</evidence>
<protein>
    <recommendedName>
        <fullName evidence="3 5">Glucose-6-phosphate 1-epimerase</fullName>
        <ecNumber evidence="3 5">5.1.3.15</ecNumber>
    </recommendedName>
</protein>
<dbReference type="InterPro" id="IPR014718">
    <property type="entry name" value="GH-type_carb-bd"/>
</dbReference>
<dbReference type="InterPro" id="IPR025532">
    <property type="entry name" value="G6P_1-epimerase"/>
</dbReference>
<evidence type="ECO:0000256" key="7">
    <source>
        <dbReference type="PIRSR" id="PIRSR016020-2"/>
    </source>
</evidence>
<dbReference type="EMBL" id="JASBNA010000052">
    <property type="protein sequence ID" value="KAK7680141.1"/>
    <property type="molecule type" value="Genomic_DNA"/>
</dbReference>
<dbReference type="GO" id="GO:0005737">
    <property type="term" value="C:cytoplasm"/>
    <property type="evidence" value="ECO:0007669"/>
    <property type="project" value="TreeGrafter"/>
</dbReference>
<reference evidence="8 9" key="1">
    <citation type="submission" date="2022-09" db="EMBL/GenBank/DDBJ databases">
        <authorList>
            <person name="Palmer J.M."/>
        </authorList>
    </citation>
    <scope>NUCLEOTIDE SEQUENCE [LARGE SCALE GENOMIC DNA]</scope>
    <source>
        <strain evidence="8 9">DSM 7382</strain>
    </source>
</reference>
<comment type="catalytic activity">
    <reaction evidence="1">
        <text>alpha-D-glucose 6-phosphate = beta-D-glucose 6-phosphate</text>
        <dbReference type="Rhea" id="RHEA:16249"/>
        <dbReference type="ChEBI" id="CHEBI:58225"/>
        <dbReference type="ChEBI" id="CHEBI:58247"/>
        <dbReference type="EC" id="5.1.3.15"/>
    </reaction>
</comment>
<feature type="binding site" evidence="7">
    <location>
        <position position="82"/>
    </location>
    <ligand>
        <name>substrate</name>
    </ligand>
</feature>
<dbReference type="Proteomes" id="UP001385951">
    <property type="component" value="Unassembled WGS sequence"/>
</dbReference>
<evidence type="ECO:0000256" key="3">
    <source>
        <dbReference type="ARBA" id="ARBA00012083"/>
    </source>
</evidence>
<comment type="similarity">
    <text evidence="2 5">Belongs to the glucose-6-phosphate 1-epimerase family.</text>
</comment>
<comment type="function">
    <text evidence="5">Catalyzes the interconversion between the alpha and beta anomers from at least three hexose 6-phosphate sugars (Glc6P, Gal6P, and Man6P).</text>
</comment>
<keyword evidence="9" id="KW-1185">Reference proteome</keyword>
<dbReference type="GO" id="GO:0005975">
    <property type="term" value="P:carbohydrate metabolic process"/>
    <property type="evidence" value="ECO:0007669"/>
    <property type="project" value="InterPro"/>
</dbReference>
<evidence type="ECO:0000313" key="9">
    <source>
        <dbReference type="Proteomes" id="UP001385951"/>
    </source>
</evidence>
<dbReference type="AlphaFoldDB" id="A0AAW0FH91"/>
<evidence type="ECO:0000256" key="4">
    <source>
        <dbReference type="ARBA" id="ARBA00023235"/>
    </source>
</evidence>
<dbReference type="CDD" id="cd09020">
    <property type="entry name" value="D-hex-6-P-epi_like"/>
    <property type="match status" value="1"/>
</dbReference>
<organism evidence="8 9">
    <name type="scientific">Cerrena zonata</name>
    <dbReference type="NCBI Taxonomy" id="2478898"/>
    <lineage>
        <taxon>Eukaryota</taxon>
        <taxon>Fungi</taxon>
        <taxon>Dikarya</taxon>
        <taxon>Basidiomycota</taxon>
        <taxon>Agaricomycotina</taxon>
        <taxon>Agaricomycetes</taxon>
        <taxon>Polyporales</taxon>
        <taxon>Cerrenaceae</taxon>
        <taxon>Cerrena</taxon>
    </lineage>
</organism>
<feature type="binding site" evidence="7">
    <location>
        <position position="57"/>
    </location>
    <ligand>
        <name>substrate</name>
    </ligand>
</feature>
<proteinExistence type="inferred from homology"/>
<feature type="active site" evidence="6">
    <location>
        <position position="267"/>
    </location>
</feature>
<comment type="caution">
    <text evidence="8">The sequence shown here is derived from an EMBL/GenBank/DDBJ whole genome shotgun (WGS) entry which is preliminary data.</text>
</comment>
<feature type="active site" evidence="6">
    <location>
        <position position="162"/>
    </location>
</feature>